<dbReference type="PANTHER" id="PTHR42643:SF33">
    <property type="entry name" value="GLUTAMATE RECEPTOR 2-LIKE PROTEIN"/>
    <property type="match status" value="1"/>
</dbReference>
<evidence type="ECO:0000313" key="9">
    <source>
        <dbReference type="EMBL" id="KAL1403151.1"/>
    </source>
</evidence>
<comment type="subcellular location">
    <subcellularLocation>
        <location evidence="1">Cell membrane</location>
        <topology evidence="1">Multi-pass membrane protein</topology>
    </subcellularLocation>
</comment>
<evidence type="ECO:0000256" key="8">
    <source>
        <dbReference type="SAM" id="Phobius"/>
    </source>
</evidence>
<organism evidence="9 10">
    <name type="scientific">Culex pipiens pipiens</name>
    <name type="common">Northern house mosquito</name>
    <dbReference type="NCBI Taxonomy" id="38569"/>
    <lineage>
        <taxon>Eukaryota</taxon>
        <taxon>Metazoa</taxon>
        <taxon>Ecdysozoa</taxon>
        <taxon>Arthropoda</taxon>
        <taxon>Hexapoda</taxon>
        <taxon>Insecta</taxon>
        <taxon>Pterygota</taxon>
        <taxon>Neoptera</taxon>
        <taxon>Endopterygota</taxon>
        <taxon>Diptera</taxon>
        <taxon>Nematocera</taxon>
        <taxon>Culicoidea</taxon>
        <taxon>Culicidae</taxon>
        <taxon>Culicinae</taxon>
        <taxon>Culicini</taxon>
        <taxon>Culex</taxon>
        <taxon>Culex</taxon>
    </lineage>
</organism>
<evidence type="ECO:0000313" key="10">
    <source>
        <dbReference type="Proteomes" id="UP001562425"/>
    </source>
</evidence>
<keyword evidence="4 8" id="KW-1133">Transmembrane helix</keyword>
<accession>A0ABD1DTR9</accession>
<dbReference type="PANTHER" id="PTHR42643">
    <property type="entry name" value="IONOTROPIC RECEPTOR 20A-RELATED"/>
    <property type="match status" value="1"/>
</dbReference>
<keyword evidence="6" id="KW-0675">Receptor</keyword>
<evidence type="ECO:0008006" key="11">
    <source>
        <dbReference type="Google" id="ProtNLM"/>
    </source>
</evidence>
<reference evidence="9 10" key="1">
    <citation type="submission" date="2024-05" db="EMBL/GenBank/DDBJ databases">
        <title>Culex pipiens pipiens assembly and annotation.</title>
        <authorList>
            <person name="Alout H."/>
            <person name="Durand T."/>
        </authorList>
    </citation>
    <scope>NUCLEOTIDE SEQUENCE [LARGE SCALE GENOMIC DNA]</scope>
    <source>
        <strain evidence="9">HA-2024</strain>
        <tissue evidence="9">Whole body</tissue>
    </source>
</reference>
<dbReference type="GO" id="GO:0005886">
    <property type="term" value="C:plasma membrane"/>
    <property type="evidence" value="ECO:0007669"/>
    <property type="project" value="UniProtKB-SubCell"/>
</dbReference>
<sequence length="224" mass="25599">MNRANRFDQLFNGIAIAVQQGSLLVSRSPFQRAVVMISVVGLMFLHVSYSAKIFSLIQAPLERIDSLSELLNSRFEVGGHDIPYNHFYLTGLFAFHAINSAVVHVISETFDETEKCYIRELQFVDSSDIYLAVQQNFTFREHFQVGLARIRETGVYKREYGMIRLEAKLNCVKGVDFQSLSFVDVRFAMELMGGGLVGALALLALEIIWERYHRSRLPVFEYVN</sequence>
<evidence type="ECO:0000256" key="6">
    <source>
        <dbReference type="ARBA" id="ARBA00023170"/>
    </source>
</evidence>
<dbReference type="InterPro" id="IPR052192">
    <property type="entry name" value="Insect_Ionotropic_Sensory_Rcpt"/>
</dbReference>
<evidence type="ECO:0000256" key="1">
    <source>
        <dbReference type="ARBA" id="ARBA00004651"/>
    </source>
</evidence>
<comment type="caution">
    <text evidence="9">The sequence shown here is derived from an EMBL/GenBank/DDBJ whole genome shotgun (WGS) entry which is preliminary data.</text>
</comment>
<name>A0ABD1DTR9_CULPP</name>
<keyword evidence="10" id="KW-1185">Reference proteome</keyword>
<keyword evidence="3 8" id="KW-0812">Transmembrane</keyword>
<dbReference type="AlphaFoldDB" id="A0ABD1DTR9"/>
<evidence type="ECO:0000256" key="5">
    <source>
        <dbReference type="ARBA" id="ARBA00023136"/>
    </source>
</evidence>
<feature type="transmembrane region" description="Helical" evidence="8">
    <location>
        <begin position="187"/>
        <end position="209"/>
    </location>
</feature>
<keyword evidence="7" id="KW-0325">Glycoprotein</keyword>
<keyword evidence="2" id="KW-1003">Cell membrane</keyword>
<proteinExistence type="predicted"/>
<evidence type="ECO:0000256" key="3">
    <source>
        <dbReference type="ARBA" id="ARBA00022692"/>
    </source>
</evidence>
<protein>
    <recommendedName>
        <fullName evidence="11">Ionotropic receptor</fullName>
    </recommendedName>
</protein>
<gene>
    <name evidence="9" type="ORF">pipiens_019494</name>
</gene>
<keyword evidence="5 8" id="KW-0472">Membrane</keyword>
<evidence type="ECO:0000256" key="4">
    <source>
        <dbReference type="ARBA" id="ARBA00022989"/>
    </source>
</evidence>
<evidence type="ECO:0000256" key="7">
    <source>
        <dbReference type="ARBA" id="ARBA00023180"/>
    </source>
</evidence>
<dbReference type="EMBL" id="JBEHCU010001987">
    <property type="protein sequence ID" value="KAL1403151.1"/>
    <property type="molecule type" value="Genomic_DNA"/>
</dbReference>
<dbReference type="Proteomes" id="UP001562425">
    <property type="component" value="Unassembled WGS sequence"/>
</dbReference>
<evidence type="ECO:0000256" key="2">
    <source>
        <dbReference type="ARBA" id="ARBA00022475"/>
    </source>
</evidence>